<dbReference type="RefSeq" id="WP_385859316.1">
    <property type="nucleotide sequence ID" value="NZ_JBHMAR010000022.1"/>
</dbReference>
<name>A0ABV5VGW9_9ACTN</name>
<organism evidence="3 4">
    <name type="scientific">Streptomyces thermocoprophilus</name>
    <dbReference type="NCBI Taxonomy" id="78356"/>
    <lineage>
        <taxon>Bacteria</taxon>
        <taxon>Bacillati</taxon>
        <taxon>Actinomycetota</taxon>
        <taxon>Actinomycetes</taxon>
        <taxon>Kitasatosporales</taxon>
        <taxon>Streptomycetaceae</taxon>
        <taxon>Streptomyces</taxon>
    </lineage>
</organism>
<reference evidence="3 4" key="1">
    <citation type="submission" date="2024-09" db="EMBL/GenBank/DDBJ databases">
        <authorList>
            <person name="Sun Q."/>
            <person name="Mori K."/>
        </authorList>
    </citation>
    <scope>NUCLEOTIDE SEQUENCE [LARGE SCALE GENOMIC DNA]</scope>
    <source>
        <strain evidence="3 4">JCM 10918</strain>
    </source>
</reference>
<evidence type="ECO:0000256" key="1">
    <source>
        <dbReference type="SAM" id="MobiDB-lite"/>
    </source>
</evidence>
<keyword evidence="2" id="KW-0732">Signal</keyword>
<feature type="region of interest" description="Disordered" evidence="1">
    <location>
        <begin position="26"/>
        <end position="45"/>
    </location>
</feature>
<feature type="chain" id="PRO_5047459383" description="Secreted protein" evidence="2">
    <location>
        <begin position="27"/>
        <end position="194"/>
    </location>
</feature>
<comment type="caution">
    <text evidence="3">The sequence shown here is derived from an EMBL/GenBank/DDBJ whole genome shotgun (WGS) entry which is preliminary data.</text>
</comment>
<dbReference type="EMBL" id="JBHMAR010000022">
    <property type="protein sequence ID" value="MFB9737054.1"/>
    <property type="molecule type" value="Genomic_DNA"/>
</dbReference>
<feature type="signal peptide" evidence="2">
    <location>
        <begin position="1"/>
        <end position="26"/>
    </location>
</feature>
<sequence>MSWTRGSLAALAVCVLLLAGPAGCGAGDAHEQRTSASPSPVGKLLDRTDEAGRRYRQVDGAHAPTVRVEVKPADGGAWDVTLTVHRFRFSPPGTKPEAAEGRGTALLFVDDMPVAELRTPVHRLTADHLPQGTHEVTARLYADDGTVWAVHGDPVESTAAITASGTESTAALSSRGAAARTQDRGSPVPGGEAS</sequence>
<protein>
    <recommendedName>
        <fullName evidence="5">Secreted protein</fullName>
    </recommendedName>
</protein>
<evidence type="ECO:0000256" key="2">
    <source>
        <dbReference type="SAM" id="SignalP"/>
    </source>
</evidence>
<proteinExistence type="predicted"/>
<feature type="region of interest" description="Disordered" evidence="1">
    <location>
        <begin position="166"/>
        <end position="194"/>
    </location>
</feature>
<keyword evidence="4" id="KW-1185">Reference proteome</keyword>
<dbReference type="Proteomes" id="UP001589703">
    <property type="component" value="Unassembled WGS sequence"/>
</dbReference>
<evidence type="ECO:0000313" key="4">
    <source>
        <dbReference type="Proteomes" id="UP001589703"/>
    </source>
</evidence>
<gene>
    <name evidence="3" type="ORF">ACFFRO_18240</name>
</gene>
<evidence type="ECO:0000313" key="3">
    <source>
        <dbReference type="EMBL" id="MFB9737054.1"/>
    </source>
</evidence>
<accession>A0ABV5VGW9</accession>
<evidence type="ECO:0008006" key="5">
    <source>
        <dbReference type="Google" id="ProtNLM"/>
    </source>
</evidence>